<proteinExistence type="predicted"/>
<dbReference type="InterPro" id="IPR025369">
    <property type="entry name" value="DUF4274"/>
</dbReference>
<comment type="caution">
    <text evidence="2">The sequence shown here is derived from an EMBL/GenBank/DDBJ whole genome shotgun (WGS) entry which is preliminary data.</text>
</comment>
<evidence type="ECO:0000313" key="2">
    <source>
        <dbReference type="EMBL" id="RAL21428.1"/>
    </source>
</evidence>
<sequence length="160" mass="18629">MEMKNLEQLRNLLYEEDEVKVLDEINRIENALDLHILARNINMNDGFQVACSILNNPYCDLGTALLLFYDADGYRLLTEDIEKISDRLREWKEFVLLLYNRIVNDEFSNKHISFIPPLGKVDIYKMKKKNPDIPKVFLEPSPGKEIGILSIVEKKRGSQT</sequence>
<gene>
    <name evidence="2" type="ORF">DL897_16415</name>
</gene>
<evidence type="ECO:0000259" key="1">
    <source>
        <dbReference type="Pfam" id="PF14096"/>
    </source>
</evidence>
<reference evidence="2 3" key="1">
    <citation type="submission" date="2018-06" db="EMBL/GenBank/DDBJ databases">
        <title>Thermoflavimicrobium daqus sp. nov., a thermophilic microbe isolated from Moutai-flavour Daqu.</title>
        <authorList>
            <person name="Wang X."/>
            <person name="Zhou H."/>
        </authorList>
    </citation>
    <scope>NUCLEOTIDE SEQUENCE [LARGE SCALE GENOMIC DNA]</scope>
    <source>
        <strain evidence="2 3">FBKL4.011</strain>
    </source>
</reference>
<evidence type="ECO:0000313" key="3">
    <source>
        <dbReference type="Proteomes" id="UP000251213"/>
    </source>
</evidence>
<protein>
    <submittedName>
        <fullName evidence="2">DUF4274 domain-containing protein</fullName>
    </submittedName>
</protein>
<accession>A0A364K155</accession>
<keyword evidence="3" id="KW-1185">Reference proteome</keyword>
<dbReference type="AlphaFoldDB" id="A0A364K155"/>
<name>A0A364K155_9BACL</name>
<dbReference type="Proteomes" id="UP000251213">
    <property type="component" value="Unassembled WGS sequence"/>
</dbReference>
<reference evidence="2 3" key="2">
    <citation type="submission" date="2018-06" db="EMBL/GenBank/DDBJ databases">
        <authorList>
            <person name="Zhirakovskaya E."/>
        </authorList>
    </citation>
    <scope>NUCLEOTIDE SEQUENCE [LARGE SCALE GENOMIC DNA]</scope>
    <source>
        <strain evidence="2 3">FBKL4.011</strain>
    </source>
</reference>
<organism evidence="2 3">
    <name type="scientific">Thermoflavimicrobium daqui</name>
    <dbReference type="NCBI Taxonomy" id="2137476"/>
    <lineage>
        <taxon>Bacteria</taxon>
        <taxon>Bacillati</taxon>
        <taxon>Bacillota</taxon>
        <taxon>Bacilli</taxon>
        <taxon>Bacillales</taxon>
        <taxon>Thermoactinomycetaceae</taxon>
        <taxon>Thermoflavimicrobium</taxon>
    </lineage>
</organism>
<feature type="domain" description="DUF4274" evidence="1">
    <location>
        <begin position="33"/>
        <end position="102"/>
    </location>
</feature>
<dbReference type="EMBL" id="QJKK01000014">
    <property type="protein sequence ID" value="RAL21428.1"/>
    <property type="molecule type" value="Genomic_DNA"/>
</dbReference>
<dbReference type="Pfam" id="PF14096">
    <property type="entry name" value="DUF4274"/>
    <property type="match status" value="1"/>
</dbReference>